<dbReference type="PANTHER" id="PTHR44520:SF2">
    <property type="entry name" value="RESPONSE REGULATOR RCP1"/>
    <property type="match status" value="1"/>
</dbReference>
<dbReference type="STRING" id="1075417.SAMN05421823_10678"/>
<gene>
    <name evidence="3" type="ORF">SAMN05421823_10678</name>
</gene>
<accession>A0A1G9K7A2</accession>
<feature type="modified residue" description="4-aspartylphosphate" evidence="1">
    <location>
        <position position="60"/>
    </location>
</feature>
<organism evidence="3 4">
    <name type="scientific">Catalinimonas alkaloidigena</name>
    <dbReference type="NCBI Taxonomy" id="1075417"/>
    <lineage>
        <taxon>Bacteria</taxon>
        <taxon>Pseudomonadati</taxon>
        <taxon>Bacteroidota</taxon>
        <taxon>Cytophagia</taxon>
        <taxon>Cytophagales</taxon>
        <taxon>Catalimonadaceae</taxon>
        <taxon>Catalinimonas</taxon>
    </lineage>
</organism>
<evidence type="ECO:0000259" key="2">
    <source>
        <dbReference type="PROSITE" id="PS50110"/>
    </source>
</evidence>
<name>A0A1G9K7A2_9BACT</name>
<dbReference type="Pfam" id="PF00072">
    <property type="entry name" value="Response_reg"/>
    <property type="match status" value="1"/>
</dbReference>
<dbReference type="InterPro" id="IPR001789">
    <property type="entry name" value="Sig_transdc_resp-reg_receiver"/>
</dbReference>
<dbReference type="SMART" id="SM00448">
    <property type="entry name" value="REC"/>
    <property type="match status" value="1"/>
</dbReference>
<dbReference type="InterPro" id="IPR052893">
    <property type="entry name" value="TCS_response_regulator"/>
</dbReference>
<evidence type="ECO:0000256" key="1">
    <source>
        <dbReference type="PROSITE-ProRule" id="PRU00169"/>
    </source>
</evidence>
<proteinExistence type="predicted"/>
<dbReference type="Gene3D" id="3.40.50.2300">
    <property type="match status" value="1"/>
</dbReference>
<dbReference type="PROSITE" id="PS50110">
    <property type="entry name" value="RESPONSE_REGULATORY"/>
    <property type="match status" value="1"/>
</dbReference>
<evidence type="ECO:0000313" key="3">
    <source>
        <dbReference type="EMBL" id="SDL45760.1"/>
    </source>
</evidence>
<dbReference type="PANTHER" id="PTHR44520">
    <property type="entry name" value="RESPONSE REGULATOR RCP1-RELATED"/>
    <property type="match status" value="1"/>
</dbReference>
<dbReference type="CDD" id="cd17557">
    <property type="entry name" value="REC_Rcp-like"/>
    <property type="match status" value="1"/>
</dbReference>
<feature type="domain" description="Response regulatory" evidence="2">
    <location>
        <begin position="4"/>
        <end position="127"/>
    </location>
</feature>
<dbReference type="InterPro" id="IPR011006">
    <property type="entry name" value="CheY-like_superfamily"/>
</dbReference>
<protein>
    <submittedName>
        <fullName evidence="3">Response regulator receiver domain-containing protein</fullName>
    </submittedName>
</protein>
<evidence type="ECO:0000313" key="4">
    <source>
        <dbReference type="Proteomes" id="UP000198510"/>
    </source>
</evidence>
<dbReference type="GO" id="GO:0000160">
    <property type="term" value="P:phosphorelay signal transduction system"/>
    <property type="evidence" value="ECO:0007669"/>
    <property type="project" value="InterPro"/>
</dbReference>
<dbReference type="Proteomes" id="UP000198510">
    <property type="component" value="Unassembled WGS sequence"/>
</dbReference>
<dbReference type="EMBL" id="FNFO01000006">
    <property type="protein sequence ID" value="SDL45760.1"/>
    <property type="molecule type" value="Genomic_DNA"/>
</dbReference>
<keyword evidence="4" id="KW-1185">Reference proteome</keyword>
<sequence>MKHPIIVIEDSEEDFYTLQRTFQKAEITHPIQRFSNGDEALHYFLETTQATDSPALILLDLNLPGTDGRQLLQELKTNARWKITPVIVLSSSINPKDIQDCYQLGANVYMAKSLDLATFREQIQTLKRYWLDFAKLPQPYFAN</sequence>
<dbReference type="AlphaFoldDB" id="A0A1G9K7A2"/>
<dbReference type="RefSeq" id="WP_218127099.1">
    <property type="nucleotide sequence ID" value="NZ_FNFO01000006.1"/>
</dbReference>
<dbReference type="SUPFAM" id="SSF52172">
    <property type="entry name" value="CheY-like"/>
    <property type="match status" value="1"/>
</dbReference>
<keyword evidence="1" id="KW-0597">Phosphoprotein</keyword>
<reference evidence="3 4" key="1">
    <citation type="submission" date="2016-10" db="EMBL/GenBank/DDBJ databases">
        <authorList>
            <person name="de Groot N.N."/>
        </authorList>
    </citation>
    <scope>NUCLEOTIDE SEQUENCE [LARGE SCALE GENOMIC DNA]</scope>
    <source>
        <strain evidence="3 4">DSM 25186</strain>
    </source>
</reference>